<dbReference type="Proteomes" id="UP000269692">
    <property type="component" value="Unassembled WGS sequence"/>
</dbReference>
<dbReference type="InterPro" id="IPR036263">
    <property type="entry name" value="Chorismate_II_sf"/>
</dbReference>
<dbReference type="InterPro" id="IPR051331">
    <property type="entry name" value="Chorismate_mutase-related"/>
</dbReference>
<dbReference type="Gene3D" id="1.20.59.10">
    <property type="entry name" value="Chorismate mutase"/>
    <property type="match status" value="1"/>
</dbReference>
<reference evidence="4 5" key="1">
    <citation type="submission" date="2018-10" db="EMBL/GenBank/DDBJ databases">
        <title>Xanthobacter tagetidis genome sequencing and assembly.</title>
        <authorList>
            <person name="Maclea K.S."/>
            <person name="Goen A.E."/>
            <person name="Fatima S.A."/>
        </authorList>
    </citation>
    <scope>NUCLEOTIDE SEQUENCE [LARGE SCALE GENOMIC DNA]</scope>
    <source>
        <strain evidence="4 5">ATCC 700314</strain>
    </source>
</reference>
<dbReference type="GO" id="GO:0009697">
    <property type="term" value="P:salicylic acid biosynthetic process"/>
    <property type="evidence" value="ECO:0007669"/>
    <property type="project" value="TreeGrafter"/>
</dbReference>
<protein>
    <recommendedName>
        <fullName evidence="1">chorismate mutase</fullName>
        <ecNumber evidence="1">5.4.99.5</ecNumber>
    </recommendedName>
</protein>
<dbReference type="EMBL" id="RCTF01000022">
    <property type="protein sequence ID" value="RLP73645.1"/>
    <property type="molecule type" value="Genomic_DNA"/>
</dbReference>
<accession>A0A3L7A105</accession>
<dbReference type="PANTHER" id="PTHR38041:SF1">
    <property type="entry name" value="CHORISMATE MUTASE"/>
    <property type="match status" value="1"/>
</dbReference>
<comment type="caution">
    <text evidence="4">The sequence shown here is derived from an EMBL/GenBank/DDBJ whole genome shotgun (WGS) entry which is preliminary data.</text>
</comment>
<dbReference type="InterPro" id="IPR036979">
    <property type="entry name" value="CM_dom_sf"/>
</dbReference>
<dbReference type="InterPro" id="IPR002701">
    <property type="entry name" value="CM_II_prokaryot"/>
</dbReference>
<evidence type="ECO:0000259" key="3">
    <source>
        <dbReference type="PROSITE" id="PS51168"/>
    </source>
</evidence>
<dbReference type="Pfam" id="PF01817">
    <property type="entry name" value="CM_2"/>
    <property type="match status" value="1"/>
</dbReference>
<feature type="domain" description="Chorismate mutase" evidence="3">
    <location>
        <begin position="1"/>
        <end position="72"/>
    </location>
</feature>
<keyword evidence="5" id="KW-1185">Reference proteome</keyword>
<dbReference type="AlphaFoldDB" id="A0A3L7A105"/>
<evidence type="ECO:0000313" key="4">
    <source>
        <dbReference type="EMBL" id="RLP73645.1"/>
    </source>
</evidence>
<evidence type="ECO:0000256" key="2">
    <source>
        <dbReference type="ARBA" id="ARBA00023235"/>
    </source>
</evidence>
<dbReference type="GO" id="GO:0046417">
    <property type="term" value="P:chorismate metabolic process"/>
    <property type="evidence" value="ECO:0007669"/>
    <property type="project" value="InterPro"/>
</dbReference>
<keyword evidence="2" id="KW-0413">Isomerase</keyword>
<name>A0A3L7A105_9HYPH</name>
<sequence length="72" mass="7737">MVDLLAERFAVVEEVVKVKQANGIPALLPDRVEEVVAQVEALAAEKGLPPGIAGALWRTLIAETIAYENARL</sequence>
<proteinExistence type="predicted"/>
<dbReference type="SMART" id="SM00830">
    <property type="entry name" value="CM_2"/>
    <property type="match status" value="1"/>
</dbReference>
<dbReference type="PANTHER" id="PTHR38041">
    <property type="entry name" value="CHORISMATE MUTASE"/>
    <property type="match status" value="1"/>
</dbReference>
<gene>
    <name evidence="4" type="ORF">D9R14_20445</name>
</gene>
<evidence type="ECO:0000313" key="5">
    <source>
        <dbReference type="Proteomes" id="UP000269692"/>
    </source>
</evidence>
<dbReference type="GO" id="GO:0004106">
    <property type="term" value="F:chorismate mutase activity"/>
    <property type="evidence" value="ECO:0007669"/>
    <property type="project" value="UniProtKB-EC"/>
</dbReference>
<dbReference type="SUPFAM" id="SSF48600">
    <property type="entry name" value="Chorismate mutase II"/>
    <property type="match status" value="1"/>
</dbReference>
<evidence type="ECO:0000256" key="1">
    <source>
        <dbReference type="ARBA" id="ARBA00012404"/>
    </source>
</evidence>
<dbReference type="EC" id="5.4.99.5" evidence="1"/>
<organism evidence="4 5">
    <name type="scientific">Xanthobacter tagetidis</name>
    <dbReference type="NCBI Taxonomy" id="60216"/>
    <lineage>
        <taxon>Bacteria</taxon>
        <taxon>Pseudomonadati</taxon>
        <taxon>Pseudomonadota</taxon>
        <taxon>Alphaproteobacteria</taxon>
        <taxon>Hyphomicrobiales</taxon>
        <taxon>Xanthobacteraceae</taxon>
        <taxon>Xanthobacter</taxon>
    </lineage>
</organism>
<dbReference type="PROSITE" id="PS51168">
    <property type="entry name" value="CHORISMATE_MUT_2"/>
    <property type="match status" value="1"/>
</dbReference>